<dbReference type="GO" id="GO:0046975">
    <property type="term" value="F:histone H3K36 methyltransferase activity"/>
    <property type="evidence" value="ECO:0007669"/>
    <property type="project" value="TreeGrafter"/>
</dbReference>
<dbReference type="InterPro" id="IPR036388">
    <property type="entry name" value="WH-like_DNA-bd_sf"/>
</dbReference>
<feature type="region of interest" description="Disordered" evidence="2">
    <location>
        <begin position="50"/>
        <end position="79"/>
    </location>
</feature>
<dbReference type="GO" id="GO:0006303">
    <property type="term" value="P:double-strand break repair via nonhomologous end joining"/>
    <property type="evidence" value="ECO:0007669"/>
    <property type="project" value="TreeGrafter"/>
</dbReference>
<dbReference type="InterPro" id="IPR009057">
    <property type="entry name" value="Homeodomain-like_sf"/>
</dbReference>
<dbReference type="Proteomes" id="UP000095284">
    <property type="component" value="Unplaced"/>
</dbReference>
<dbReference type="GO" id="GO:0003697">
    <property type="term" value="F:single-stranded DNA binding"/>
    <property type="evidence" value="ECO:0007669"/>
    <property type="project" value="TreeGrafter"/>
</dbReference>
<evidence type="ECO:0000313" key="5">
    <source>
        <dbReference type="EMBL" id="CAG9106977.1"/>
    </source>
</evidence>
<dbReference type="GO" id="GO:0000793">
    <property type="term" value="C:condensed chromosome"/>
    <property type="evidence" value="ECO:0007669"/>
    <property type="project" value="TreeGrafter"/>
</dbReference>
<proteinExistence type="predicted"/>
<accession>A0A1I7RZ08</accession>
<reference evidence="8" key="1">
    <citation type="submission" date="2016-11" db="UniProtKB">
        <authorList>
            <consortium name="WormBaseParasite"/>
        </authorList>
    </citation>
    <scope>IDENTIFICATION</scope>
</reference>
<dbReference type="GO" id="GO:0000729">
    <property type="term" value="P:DNA double-strand break processing"/>
    <property type="evidence" value="ECO:0007669"/>
    <property type="project" value="TreeGrafter"/>
</dbReference>
<gene>
    <name evidence="4" type="ORF">BXYJ_LOCUS6301</name>
</gene>
<dbReference type="GO" id="GO:0003690">
    <property type="term" value="F:double-stranded DNA binding"/>
    <property type="evidence" value="ECO:0007669"/>
    <property type="project" value="TreeGrafter"/>
</dbReference>
<dbReference type="Pfam" id="PF17906">
    <property type="entry name" value="HTH_48"/>
    <property type="match status" value="1"/>
</dbReference>
<dbReference type="PANTHER" id="PTHR46060:SF2">
    <property type="entry name" value="HISTONE-LYSINE N-METHYLTRANSFERASE SETMAR"/>
    <property type="match status" value="1"/>
</dbReference>
<dbReference type="EMBL" id="CAJFCV020000003">
    <property type="protein sequence ID" value="CAG9106977.1"/>
    <property type="molecule type" value="Genomic_DNA"/>
</dbReference>
<comment type="subcellular location">
    <subcellularLocation>
        <location evidence="1">Nucleus</location>
    </subcellularLocation>
</comment>
<dbReference type="GO" id="GO:0005634">
    <property type="term" value="C:nucleus"/>
    <property type="evidence" value="ECO:0007669"/>
    <property type="project" value="UniProtKB-SubCell"/>
</dbReference>
<dbReference type="SMR" id="A0A1I7RZ08"/>
<keyword evidence="7" id="KW-1185">Reference proteome</keyword>
<dbReference type="InterPro" id="IPR041426">
    <property type="entry name" value="Mos1_HTH"/>
</dbReference>
<reference evidence="5" key="2">
    <citation type="submission" date="2020-08" db="EMBL/GenBank/DDBJ databases">
        <authorList>
            <person name="Kikuchi T."/>
        </authorList>
    </citation>
    <scope>NUCLEOTIDE SEQUENCE</scope>
    <source>
        <strain evidence="4">Ka4C1</strain>
    </source>
</reference>
<protein>
    <submittedName>
        <fullName evidence="4">(pine wood nematode) hypothetical protein</fullName>
    </submittedName>
    <submittedName>
        <fullName evidence="8">HTH_48 domain-containing protein</fullName>
    </submittedName>
</protein>
<dbReference type="GO" id="GO:0044774">
    <property type="term" value="P:mitotic DNA integrity checkpoint signaling"/>
    <property type="evidence" value="ECO:0007669"/>
    <property type="project" value="TreeGrafter"/>
</dbReference>
<evidence type="ECO:0000256" key="1">
    <source>
        <dbReference type="ARBA" id="ARBA00004123"/>
    </source>
</evidence>
<dbReference type="OrthoDB" id="6137736at2759"/>
<dbReference type="GO" id="GO:0044547">
    <property type="term" value="F:DNA topoisomerase binding"/>
    <property type="evidence" value="ECO:0007669"/>
    <property type="project" value="TreeGrafter"/>
</dbReference>
<dbReference type="PANTHER" id="PTHR46060">
    <property type="entry name" value="MARINER MOS1 TRANSPOSASE-LIKE PROTEIN"/>
    <property type="match status" value="1"/>
</dbReference>
<dbReference type="EMBL" id="CAJFDI010000003">
    <property type="protein sequence ID" value="CAD5220683.1"/>
    <property type="molecule type" value="Genomic_DNA"/>
</dbReference>
<dbReference type="GO" id="GO:0035861">
    <property type="term" value="C:site of double-strand break"/>
    <property type="evidence" value="ECO:0007669"/>
    <property type="project" value="TreeGrafter"/>
</dbReference>
<dbReference type="Proteomes" id="UP000582659">
    <property type="component" value="Unassembled WGS sequence"/>
</dbReference>
<evidence type="ECO:0000313" key="7">
    <source>
        <dbReference type="Proteomes" id="UP000659654"/>
    </source>
</evidence>
<dbReference type="GO" id="GO:0015074">
    <property type="term" value="P:DNA integration"/>
    <property type="evidence" value="ECO:0007669"/>
    <property type="project" value="TreeGrafter"/>
</dbReference>
<evidence type="ECO:0000256" key="2">
    <source>
        <dbReference type="SAM" id="MobiDB-lite"/>
    </source>
</evidence>
<sequence length="112" mass="12496">MEKSEIRVLLRHYWKQGLSAAAAAKKICEVEGDNVVSDRTAQNWFKRFNDGDTDLEDKTHSGRPTTVDSEAIREAVETNPSVSTRRLAAELGIPQTSVVRHLHALGKVNGRR</sequence>
<dbReference type="WBParaSite" id="BXY_0597600.1">
    <property type="protein sequence ID" value="BXY_0597600.1"/>
    <property type="gene ID" value="BXY_0597600"/>
</dbReference>
<dbReference type="Gene3D" id="1.10.10.1450">
    <property type="match status" value="1"/>
</dbReference>
<dbReference type="InterPro" id="IPR052709">
    <property type="entry name" value="Transposase-MT_Hybrid"/>
</dbReference>
<dbReference type="AlphaFoldDB" id="A0A1I7RZ08"/>
<organism evidence="6 8">
    <name type="scientific">Bursaphelenchus xylophilus</name>
    <name type="common">Pinewood nematode worm</name>
    <name type="synonym">Aphelenchoides xylophilus</name>
    <dbReference type="NCBI Taxonomy" id="6326"/>
    <lineage>
        <taxon>Eukaryota</taxon>
        <taxon>Metazoa</taxon>
        <taxon>Ecdysozoa</taxon>
        <taxon>Nematoda</taxon>
        <taxon>Chromadorea</taxon>
        <taxon>Rhabditida</taxon>
        <taxon>Tylenchina</taxon>
        <taxon>Tylenchomorpha</taxon>
        <taxon>Aphelenchoidea</taxon>
        <taxon>Aphelenchoididae</taxon>
        <taxon>Bursaphelenchus</taxon>
    </lineage>
</organism>
<dbReference type="Gene3D" id="1.10.10.10">
    <property type="entry name" value="Winged helix-like DNA-binding domain superfamily/Winged helix DNA-binding domain"/>
    <property type="match status" value="1"/>
</dbReference>
<dbReference type="SUPFAM" id="SSF46689">
    <property type="entry name" value="Homeodomain-like"/>
    <property type="match status" value="1"/>
</dbReference>
<dbReference type="Proteomes" id="UP000659654">
    <property type="component" value="Unassembled WGS sequence"/>
</dbReference>
<feature type="domain" description="Mos1 transposase HTH" evidence="3">
    <location>
        <begin position="3"/>
        <end position="52"/>
    </location>
</feature>
<dbReference type="GO" id="GO:0000014">
    <property type="term" value="F:single-stranded DNA endodeoxyribonuclease activity"/>
    <property type="evidence" value="ECO:0007669"/>
    <property type="project" value="TreeGrafter"/>
</dbReference>
<evidence type="ECO:0000313" key="8">
    <source>
        <dbReference type="WBParaSite" id="BXY_0597600.1"/>
    </source>
</evidence>
<evidence type="ECO:0000259" key="3">
    <source>
        <dbReference type="Pfam" id="PF17906"/>
    </source>
</evidence>
<evidence type="ECO:0000313" key="6">
    <source>
        <dbReference type="Proteomes" id="UP000095284"/>
    </source>
</evidence>
<name>A0A1I7RZ08_BURXY</name>
<dbReference type="GO" id="GO:0031297">
    <property type="term" value="P:replication fork processing"/>
    <property type="evidence" value="ECO:0007669"/>
    <property type="project" value="TreeGrafter"/>
</dbReference>
<evidence type="ECO:0000313" key="4">
    <source>
        <dbReference type="EMBL" id="CAD5220683.1"/>
    </source>
</evidence>
<dbReference type="GO" id="GO:0042800">
    <property type="term" value="F:histone H3K4 methyltransferase activity"/>
    <property type="evidence" value="ECO:0007669"/>
    <property type="project" value="TreeGrafter"/>
</dbReference>